<evidence type="ECO:0000313" key="6">
    <source>
        <dbReference type="EMBL" id="CAA7033980.1"/>
    </source>
</evidence>
<dbReference type="EMBL" id="CACVBM020001140">
    <property type="protein sequence ID" value="CAA7033980.1"/>
    <property type="molecule type" value="Genomic_DNA"/>
</dbReference>
<evidence type="ECO:0000259" key="5">
    <source>
        <dbReference type="PROSITE" id="PS50835"/>
    </source>
</evidence>
<sequence>MTKRRSWFGWMKRLFICEAKAKPEKKPRRLRWVFRRLKLRHQIATTVQKTRTLNEATEDQRKHAVNVAIATAAAAEAAVAAAKAAAEVVKMAGNAFTSQHFVKKRNPNLAAIKIQSAFRAYLARKALRALKALVRLQAIVRGRAVRRKVSALPSNKASTSSLMQRNTERKHWSKPKSEIKEEVKVSKHSTCHKKQVECNGWDSSALTKEDIKAIWLRKQEGVVKRERMLKYSRSHRERRSPHMLLESLYSKDMGMRSCRLEHLGESKSAKSSINSILIPSEITKVKLRALQRQDSVDGQDSPFSFPRRSFSRLEQSLLEEESWFESLQPYMSVTESAREKFRSLSTPRQRVGVMDHSWFDNSKKDADKVSLWSSFVNETSNMSSSKKSSLTSNQHCC</sequence>
<accession>A0A6D2JAB9</accession>
<dbReference type="CDD" id="cd23767">
    <property type="entry name" value="IQCD"/>
    <property type="match status" value="1"/>
</dbReference>
<evidence type="ECO:0000313" key="7">
    <source>
        <dbReference type="Proteomes" id="UP000467841"/>
    </source>
</evidence>
<feature type="compositionally biased region" description="Polar residues" evidence="4">
    <location>
        <begin position="152"/>
        <end position="165"/>
    </location>
</feature>
<dbReference type="InterPro" id="IPR025064">
    <property type="entry name" value="DUF4005"/>
</dbReference>
<dbReference type="PANTHER" id="PTHR32295:SF212">
    <property type="entry name" value="CALMODULIN BINDING PROTEIN-RELATED"/>
    <property type="match status" value="1"/>
</dbReference>
<dbReference type="PROSITE" id="PS50835">
    <property type="entry name" value="IG_LIKE"/>
    <property type="match status" value="1"/>
</dbReference>
<dbReference type="OrthoDB" id="696085at2759"/>
<dbReference type="PANTHER" id="PTHR32295">
    <property type="entry name" value="IQ-DOMAIN 5-RELATED"/>
    <property type="match status" value="1"/>
</dbReference>
<dbReference type="GO" id="GO:0005516">
    <property type="term" value="F:calmodulin binding"/>
    <property type="evidence" value="ECO:0007669"/>
    <property type="project" value="UniProtKB-KW"/>
</dbReference>
<feature type="compositionally biased region" description="Basic and acidic residues" evidence="4">
    <location>
        <begin position="166"/>
        <end position="178"/>
    </location>
</feature>
<dbReference type="Pfam" id="PF00612">
    <property type="entry name" value="IQ"/>
    <property type="match status" value="1"/>
</dbReference>
<comment type="similarity">
    <text evidence="2">Belongs to the IQD family.</text>
</comment>
<feature type="region of interest" description="Disordered" evidence="4">
    <location>
        <begin position="151"/>
        <end position="178"/>
    </location>
</feature>
<feature type="domain" description="Ig-like" evidence="5">
    <location>
        <begin position="175"/>
        <end position="274"/>
    </location>
</feature>
<dbReference type="Gene3D" id="1.20.5.190">
    <property type="match status" value="1"/>
</dbReference>
<keyword evidence="7" id="KW-1185">Reference proteome</keyword>
<protein>
    <recommendedName>
        <fullName evidence="5">Ig-like domain-containing protein</fullName>
    </recommendedName>
</protein>
<proteinExistence type="inferred from homology"/>
<organism evidence="6 7">
    <name type="scientific">Microthlaspi erraticum</name>
    <dbReference type="NCBI Taxonomy" id="1685480"/>
    <lineage>
        <taxon>Eukaryota</taxon>
        <taxon>Viridiplantae</taxon>
        <taxon>Streptophyta</taxon>
        <taxon>Embryophyta</taxon>
        <taxon>Tracheophyta</taxon>
        <taxon>Spermatophyta</taxon>
        <taxon>Magnoliopsida</taxon>
        <taxon>eudicotyledons</taxon>
        <taxon>Gunneridae</taxon>
        <taxon>Pentapetalae</taxon>
        <taxon>rosids</taxon>
        <taxon>malvids</taxon>
        <taxon>Brassicales</taxon>
        <taxon>Brassicaceae</taxon>
        <taxon>Coluteocarpeae</taxon>
        <taxon>Microthlaspi</taxon>
    </lineage>
</organism>
<evidence type="ECO:0000256" key="1">
    <source>
        <dbReference type="ARBA" id="ARBA00022860"/>
    </source>
</evidence>
<comment type="caution">
    <text evidence="6">The sequence shown here is derived from an EMBL/GenBank/DDBJ whole genome shotgun (WGS) entry which is preliminary data.</text>
</comment>
<dbReference type="Proteomes" id="UP000467841">
    <property type="component" value="Unassembled WGS sequence"/>
</dbReference>
<dbReference type="AlphaFoldDB" id="A0A6D2JAB9"/>
<dbReference type="InterPro" id="IPR000048">
    <property type="entry name" value="IQ_motif_EF-hand-BS"/>
</dbReference>
<dbReference type="InterPro" id="IPR007110">
    <property type="entry name" value="Ig-like_dom"/>
</dbReference>
<evidence type="ECO:0000256" key="4">
    <source>
        <dbReference type="SAM" id="MobiDB-lite"/>
    </source>
</evidence>
<gene>
    <name evidence="6" type="ORF">MERR_LOCUS21215</name>
</gene>
<dbReference type="PROSITE" id="PS50096">
    <property type="entry name" value="IQ"/>
    <property type="match status" value="2"/>
</dbReference>
<keyword evidence="1" id="KW-0112">Calmodulin-binding</keyword>
<evidence type="ECO:0000256" key="3">
    <source>
        <dbReference type="ARBA" id="ARBA00024378"/>
    </source>
</evidence>
<comment type="subunit">
    <text evidence="3">Binds to multiple calmodulin (CaM) in the presence of Ca(2+) and CaM-like proteins.</text>
</comment>
<evidence type="ECO:0000256" key="2">
    <source>
        <dbReference type="ARBA" id="ARBA00024341"/>
    </source>
</evidence>
<dbReference type="Pfam" id="PF13178">
    <property type="entry name" value="DUF4005"/>
    <property type="match status" value="1"/>
</dbReference>
<name>A0A6D2JAB9_9BRAS</name>
<reference evidence="6" key="1">
    <citation type="submission" date="2020-01" db="EMBL/GenBank/DDBJ databases">
        <authorList>
            <person name="Mishra B."/>
        </authorList>
    </citation>
    <scope>NUCLEOTIDE SEQUENCE [LARGE SCALE GENOMIC DNA]</scope>
</reference>